<proteinExistence type="predicted"/>
<dbReference type="Proteomes" id="UP000054630">
    <property type="component" value="Unassembled WGS sequence"/>
</dbReference>
<protein>
    <submittedName>
        <fullName evidence="1">Uncharacterized protein</fullName>
    </submittedName>
</protein>
<reference evidence="1 2" key="1">
    <citation type="submission" date="2015-01" db="EMBL/GenBank/DDBJ databases">
        <title>Evolution of Trichinella species and genotypes.</title>
        <authorList>
            <person name="Korhonen P.K."/>
            <person name="Edoardo P."/>
            <person name="Giuseppe L.R."/>
            <person name="Gasser R.B."/>
        </authorList>
    </citation>
    <scope>NUCLEOTIDE SEQUENCE [LARGE SCALE GENOMIC DNA]</scope>
    <source>
        <strain evidence="1">ISS37</strain>
    </source>
</reference>
<evidence type="ECO:0000313" key="1">
    <source>
        <dbReference type="EMBL" id="KRX24297.1"/>
    </source>
</evidence>
<accession>A0A0V0SC43</accession>
<organism evidence="1 2">
    <name type="scientific">Trichinella nelsoni</name>
    <dbReference type="NCBI Taxonomy" id="6336"/>
    <lineage>
        <taxon>Eukaryota</taxon>
        <taxon>Metazoa</taxon>
        <taxon>Ecdysozoa</taxon>
        <taxon>Nematoda</taxon>
        <taxon>Enoplea</taxon>
        <taxon>Dorylaimia</taxon>
        <taxon>Trichinellida</taxon>
        <taxon>Trichinellidae</taxon>
        <taxon>Trichinella</taxon>
    </lineage>
</organism>
<sequence length="93" mass="11269">MNDIVVQRFSFKVSTQSAQNVPDRFLTPSDFHHSRNCRNKRRKKLHYSEISKKLFPEYHDRRTTERTFSNMYIHSDFSIDTDLIIEKVSFKRN</sequence>
<keyword evidence="2" id="KW-1185">Reference proteome</keyword>
<comment type="caution">
    <text evidence="1">The sequence shown here is derived from an EMBL/GenBank/DDBJ whole genome shotgun (WGS) entry which is preliminary data.</text>
</comment>
<evidence type="ECO:0000313" key="2">
    <source>
        <dbReference type="Proteomes" id="UP000054630"/>
    </source>
</evidence>
<gene>
    <name evidence="1" type="ORF">T07_8233</name>
</gene>
<dbReference type="OrthoDB" id="5926980at2759"/>
<dbReference type="EMBL" id="JYDL01000018">
    <property type="protein sequence ID" value="KRX24297.1"/>
    <property type="molecule type" value="Genomic_DNA"/>
</dbReference>
<dbReference type="AlphaFoldDB" id="A0A0V0SC43"/>
<name>A0A0V0SC43_9BILA</name>